<protein>
    <recommendedName>
        <fullName evidence="3">Type 1 periplasmic binding fold superfamily protein</fullName>
    </recommendedName>
</protein>
<organism evidence="1 2">
    <name type="scientific">Flavobacterium fontis</name>
    <dbReference type="NCBI Taxonomy" id="1124188"/>
    <lineage>
        <taxon>Bacteria</taxon>
        <taxon>Pseudomonadati</taxon>
        <taxon>Bacteroidota</taxon>
        <taxon>Flavobacteriia</taxon>
        <taxon>Flavobacteriales</taxon>
        <taxon>Flavobacteriaceae</taxon>
        <taxon>Flavobacterium</taxon>
    </lineage>
</organism>
<dbReference type="STRING" id="1124188.SAMN05444377_103191"/>
<sequence length="191" mass="19797">MNTLEKVQKSIRLVAVAALTLGMVSCSDDDNNTPVNEEEVITTVTVRLTGGGQVVTLTSRDLDGDGPNAPVVTASGNLTPNTTYTGTVSFLNEAETPAEDKTAEIQAEGLEHQVFFQPTSGLGTFTYTDSDSSGRPIGLSFNYVSGNAGTGNLTVTLRHMPNKAAAGVAAGDITNAGGSTDVQVQYPITIN</sequence>
<evidence type="ECO:0008006" key="3">
    <source>
        <dbReference type="Google" id="ProtNLM"/>
    </source>
</evidence>
<dbReference type="PROSITE" id="PS51257">
    <property type="entry name" value="PROKAR_LIPOPROTEIN"/>
    <property type="match status" value="1"/>
</dbReference>
<dbReference type="AlphaFoldDB" id="A0A1M4YRQ2"/>
<proteinExistence type="predicted"/>
<gene>
    <name evidence="1" type="ORF">SAMN05444377_103191</name>
</gene>
<dbReference type="RefSeq" id="WP_073362086.1">
    <property type="nucleotide sequence ID" value="NZ_FQVQ01000003.1"/>
</dbReference>
<dbReference type="Proteomes" id="UP000184147">
    <property type="component" value="Unassembled WGS sequence"/>
</dbReference>
<dbReference type="EMBL" id="FQVQ01000003">
    <property type="protein sequence ID" value="SHF07996.1"/>
    <property type="molecule type" value="Genomic_DNA"/>
</dbReference>
<accession>A0A1M4YRQ2</accession>
<dbReference type="OrthoDB" id="713689at2"/>
<reference evidence="1 2" key="1">
    <citation type="submission" date="2016-11" db="EMBL/GenBank/DDBJ databases">
        <authorList>
            <person name="Jaros S."/>
            <person name="Januszkiewicz K."/>
            <person name="Wedrychowicz H."/>
        </authorList>
    </citation>
    <scope>NUCLEOTIDE SEQUENCE [LARGE SCALE GENOMIC DNA]</scope>
    <source>
        <strain evidence="1 2">DSM 25660</strain>
    </source>
</reference>
<keyword evidence="2" id="KW-1185">Reference proteome</keyword>
<evidence type="ECO:0000313" key="2">
    <source>
        <dbReference type="Proteomes" id="UP000184147"/>
    </source>
</evidence>
<name>A0A1M4YRQ2_9FLAO</name>
<evidence type="ECO:0000313" key="1">
    <source>
        <dbReference type="EMBL" id="SHF07996.1"/>
    </source>
</evidence>